<dbReference type="AlphaFoldDB" id="A0A2T0LKK3"/>
<dbReference type="PANTHER" id="PTHR24220:SF685">
    <property type="entry name" value="ABC TRANSPORTER RELATED"/>
    <property type="match status" value="1"/>
</dbReference>
<dbReference type="GO" id="GO:0016887">
    <property type="term" value="F:ATP hydrolysis activity"/>
    <property type="evidence" value="ECO:0007669"/>
    <property type="project" value="InterPro"/>
</dbReference>
<dbReference type="GO" id="GO:0005524">
    <property type="term" value="F:ATP binding"/>
    <property type="evidence" value="ECO:0007669"/>
    <property type="project" value="UniProtKB-KW"/>
</dbReference>
<dbReference type="SMART" id="SM00382">
    <property type="entry name" value="AAA"/>
    <property type="match status" value="1"/>
</dbReference>
<keyword evidence="5" id="KW-1185">Reference proteome</keyword>
<evidence type="ECO:0000313" key="5">
    <source>
        <dbReference type="Proteomes" id="UP000238362"/>
    </source>
</evidence>
<comment type="caution">
    <text evidence="4">The sequence shown here is derived from an EMBL/GenBank/DDBJ whole genome shotgun (WGS) entry which is preliminary data.</text>
</comment>
<dbReference type="PANTHER" id="PTHR24220">
    <property type="entry name" value="IMPORT ATP-BINDING PROTEIN"/>
    <property type="match status" value="1"/>
</dbReference>
<dbReference type="SUPFAM" id="SSF52540">
    <property type="entry name" value="P-loop containing nucleoside triphosphate hydrolases"/>
    <property type="match status" value="1"/>
</dbReference>
<evidence type="ECO:0000313" key="4">
    <source>
        <dbReference type="EMBL" id="PRX43440.1"/>
    </source>
</evidence>
<keyword evidence="2 4" id="KW-0067">ATP-binding</keyword>
<dbReference type="InterPro" id="IPR003439">
    <property type="entry name" value="ABC_transporter-like_ATP-bd"/>
</dbReference>
<dbReference type="InterPro" id="IPR003593">
    <property type="entry name" value="AAA+_ATPase"/>
</dbReference>
<dbReference type="InterPro" id="IPR015854">
    <property type="entry name" value="ABC_transpr_LolD-like"/>
</dbReference>
<sequence length="228" mass="23697">MTRTDAPALRCAGVGHGYPVDGRVVRVLSGVGLTAERAAVTALTGPSGSGKSTLLRILACLERPDEGTVEVAGTEAARLPARRRRALRRAHVGYVFQDPADNLLDYLTAAEHLALGARLRGAGTDAAGARAVLDALGLGHRAAHRPRQLSGGEQQRLALAFAAAGDSALLVADEPTAQLDRSATGLVLDALRHLAGRGHAVVVATHDPQVRGVADQVIELRDGSRTEV</sequence>
<dbReference type="GO" id="GO:0005886">
    <property type="term" value="C:plasma membrane"/>
    <property type="evidence" value="ECO:0007669"/>
    <property type="project" value="TreeGrafter"/>
</dbReference>
<dbReference type="InterPro" id="IPR027417">
    <property type="entry name" value="P-loop_NTPase"/>
</dbReference>
<feature type="domain" description="ABC transporter" evidence="3">
    <location>
        <begin position="9"/>
        <end position="228"/>
    </location>
</feature>
<evidence type="ECO:0000256" key="2">
    <source>
        <dbReference type="ARBA" id="ARBA00022840"/>
    </source>
</evidence>
<dbReference type="GO" id="GO:0022857">
    <property type="term" value="F:transmembrane transporter activity"/>
    <property type="evidence" value="ECO:0007669"/>
    <property type="project" value="TreeGrafter"/>
</dbReference>
<name>A0A2T0LKK3_9PSEU</name>
<proteinExistence type="predicted"/>
<dbReference type="EMBL" id="PVNH01000015">
    <property type="protein sequence ID" value="PRX43440.1"/>
    <property type="molecule type" value="Genomic_DNA"/>
</dbReference>
<organism evidence="4 5">
    <name type="scientific">Prauserella shujinwangii</name>
    <dbReference type="NCBI Taxonomy" id="1453103"/>
    <lineage>
        <taxon>Bacteria</taxon>
        <taxon>Bacillati</taxon>
        <taxon>Actinomycetota</taxon>
        <taxon>Actinomycetes</taxon>
        <taxon>Pseudonocardiales</taxon>
        <taxon>Pseudonocardiaceae</taxon>
        <taxon>Prauserella</taxon>
    </lineage>
</organism>
<dbReference type="Gene3D" id="3.40.50.300">
    <property type="entry name" value="P-loop containing nucleotide triphosphate hydrolases"/>
    <property type="match status" value="1"/>
</dbReference>
<dbReference type="OrthoDB" id="5181363at2"/>
<gene>
    <name evidence="4" type="ORF">B0I33_11558</name>
</gene>
<keyword evidence="1" id="KW-0547">Nucleotide-binding</keyword>
<dbReference type="Pfam" id="PF00005">
    <property type="entry name" value="ABC_tran"/>
    <property type="match status" value="1"/>
</dbReference>
<reference evidence="4 5" key="1">
    <citation type="submission" date="2018-03" db="EMBL/GenBank/DDBJ databases">
        <title>Genomic Encyclopedia of Type Strains, Phase III (KMG-III): the genomes of soil and plant-associated and newly described type strains.</title>
        <authorList>
            <person name="Whitman W."/>
        </authorList>
    </citation>
    <scope>NUCLEOTIDE SEQUENCE [LARGE SCALE GENOMIC DNA]</scope>
    <source>
        <strain evidence="4 5">CGMCC 4.7125</strain>
    </source>
</reference>
<dbReference type="RefSeq" id="WP_106182459.1">
    <property type="nucleotide sequence ID" value="NZ_PVNH01000015.1"/>
</dbReference>
<protein>
    <submittedName>
        <fullName evidence="4">Putative ABC transport system ATP-binding protein</fullName>
    </submittedName>
</protein>
<evidence type="ECO:0000259" key="3">
    <source>
        <dbReference type="PROSITE" id="PS50893"/>
    </source>
</evidence>
<evidence type="ECO:0000256" key="1">
    <source>
        <dbReference type="ARBA" id="ARBA00022741"/>
    </source>
</evidence>
<dbReference type="Proteomes" id="UP000238362">
    <property type="component" value="Unassembled WGS sequence"/>
</dbReference>
<accession>A0A2T0LKK3</accession>
<dbReference type="PROSITE" id="PS50893">
    <property type="entry name" value="ABC_TRANSPORTER_2"/>
    <property type="match status" value="1"/>
</dbReference>